<dbReference type="GeneID" id="37003990"/>
<evidence type="ECO:0000313" key="1">
    <source>
        <dbReference type="EMBL" id="PVH16126.1"/>
    </source>
</evidence>
<protein>
    <submittedName>
        <fullName evidence="1">Uncharacterized protein</fullName>
    </submittedName>
</protein>
<dbReference type="AlphaFoldDB" id="A0A2V1AEY9"/>
<name>A0A2V1AEY9_9ASCO</name>
<dbReference type="Proteomes" id="UP000244406">
    <property type="component" value="Unassembled WGS sequence"/>
</dbReference>
<gene>
    <name evidence="1" type="ORF">CXQ87_003990</name>
</gene>
<accession>A0A2V1AEY9</accession>
<reference evidence="1 2" key="1">
    <citation type="submission" date="2017-12" db="EMBL/GenBank/DDBJ databases">
        <title>Genome Sequence of the Amphotericin B-resistant Candida duobushaemulonii strain, B09383.</title>
        <authorList>
            <person name="Chow N.A."/>
            <person name="Gade L."/>
            <person name="Batra D."/>
            <person name="Rowe L.A."/>
            <person name="Loparev V.N."/>
            <person name="Litvintseva A.P."/>
        </authorList>
    </citation>
    <scope>NUCLEOTIDE SEQUENCE [LARGE SCALE GENOMIC DNA]</scope>
    <source>
        <strain evidence="1 2">B09383</strain>
    </source>
</reference>
<comment type="caution">
    <text evidence="1">The sequence shown here is derived from an EMBL/GenBank/DDBJ whole genome shotgun (WGS) entry which is preliminary data.</text>
</comment>
<proteinExistence type="predicted"/>
<dbReference type="RefSeq" id="XP_025337066.1">
    <property type="nucleotide sequence ID" value="XM_025482448.1"/>
</dbReference>
<sequence>MSKIREMIWNSGRYDANLVTKANELLFKSLGVEVSPTYDTVSKSKLDNMVESISSSTGVTLSSIWYKLYLICEEFRRSGQKPLCLHQTNVSTFIIEANGVGVLRESHFFEDFSGHPASTSLKSILKIVRARISSSALNQLQLFLESASELTELQIGEKAQELLEGRFKEHELGMLLESLDEQTLELIEDLVSKPSKSDIEGYVDSDVELDEFTRMYAYQLNDAFDVLRHVLFSTSFEHFILRLIIRLINCGEWDLAKTKFVAFLDTEKVAQKFVYGLVCLFTDDLVTFHDIVGDFENFRLFCESESFVKARPLLQESPFLKCVLLDEAFDTEVEVNRAALYNHKLSEMCENYSVVPNNSYEKRQEIIRLGVQFEENAVKLLDSSSQFDHLRLDFQKKLFHLSIQMHEFKGAIRALESLSQQLTALELRCSVLALLRALVDNDKQNLLFEASCSLFCESNRSVVDKILLEEANEDLVLWRALKSYELLYSWRLGALTQTNSNTCGDKRGASEALYIFITRFRMEKEVLKDASRANDDYRKFKLKILELYMIIINCLQSFDDSSEMWIKKNNGFEA</sequence>
<keyword evidence="2" id="KW-1185">Reference proteome</keyword>
<organism evidence="1 2">
    <name type="scientific">Candidozyma duobushaemuli</name>
    <dbReference type="NCBI Taxonomy" id="1231522"/>
    <lineage>
        <taxon>Eukaryota</taxon>
        <taxon>Fungi</taxon>
        <taxon>Dikarya</taxon>
        <taxon>Ascomycota</taxon>
        <taxon>Saccharomycotina</taxon>
        <taxon>Pichiomycetes</taxon>
        <taxon>Metschnikowiaceae</taxon>
        <taxon>Candidozyma</taxon>
    </lineage>
</organism>
<dbReference type="EMBL" id="PKFP01000004">
    <property type="protein sequence ID" value="PVH16126.1"/>
    <property type="molecule type" value="Genomic_DNA"/>
</dbReference>
<evidence type="ECO:0000313" key="2">
    <source>
        <dbReference type="Proteomes" id="UP000244406"/>
    </source>
</evidence>
<dbReference type="VEuPathDB" id="FungiDB:CXQ87_003990"/>